<reference evidence="2 3" key="1">
    <citation type="journal article" date="2018" name="PLoS Genet.">
        <title>Population sequencing reveals clonal diversity and ancestral inbreeding in the grapevine cultivar Chardonnay.</title>
        <authorList>
            <person name="Roach M.J."/>
            <person name="Johnson D.L."/>
            <person name="Bohlmann J."/>
            <person name="van Vuuren H.J."/>
            <person name="Jones S.J."/>
            <person name="Pretorius I.S."/>
            <person name="Schmidt S.A."/>
            <person name="Borneman A.R."/>
        </authorList>
    </citation>
    <scope>NUCLEOTIDE SEQUENCE [LARGE SCALE GENOMIC DNA]</scope>
    <source>
        <strain evidence="3">cv. Chardonnay</strain>
        <tissue evidence="2">Leaf</tissue>
    </source>
</reference>
<dbReference type="Proteomes" id="UP000288805">
    <property type="component" value="Unassembled WGS sequence"/>
</dbReference>
<dbReference type="PANTHER" id="PTHR43977">
    <property type="entry name" value="STRUCTURAL MAINTENANCE OF CHROMOSOMES PROTEIN 3"/>
    <property type="match status" value="1"/>
</dbReference>
<dbReference type="AlphaFoldDB" id="A0A438HI73"/>
<evidence type="ECO:0000313" key="3">
    <source>
        <dbReference type="Proteomes" id="UP000288805"/>
    </source>
</evidence>
<dbReference type="EMBL" id="QGNW01000218">
    <property type="protein sequence ID" value="RVW84170.1"/>
    <property type="molecule type" value="Genomic_DNA"/>
</dbReference>
<gene>
    <name evidence="2" type="primary">SMC3_6</name>
    <name evidence="2" type="ORF">CK203_045332</name>
</gene>
<accession>A0A438HI73</accession>
<keyword evidence="1" id="KW-0175">Coiled coil</keyword>
<feature type="coiled-coil region" evidence="1">
    <location>
        <begin position="230"/>
        <end position="260"/>
    </location>
</feature>
<organism evidence="2 3">
    <name type="scientific">Vitis vinifera</name>
    <name type="common">Grape</name>
    <dbReference type="NCBI Taxonomy" id="29760"/>
    <lineage>
        <taxon>Eukaryota</taxon>
        <taxon>Viridiplantae</taxon>
        <taxon>Streptophyta</taxon>
        <taxon>Embryophyta</taxon>
        <taxon>Tracheophyta</taxon>
        <taxon>Spermatophyta</taxon>
        <taxon>Magnoliopsida</taxon>
        <taxon>eudicotyledons</taxon>
        <taxon>Gunneridae</taxon>
        <taxon>Pentapetalae</taxon>
        <taxon>rosids</taxon>
        <taxon>Vitales</taxon>
        <taxon>Vitaceae</taxon>
        <taxon>Viteae</taxon>
        <taxon>Vitis</taxon>
    </lineage>
</organism>
<proteinExistence type="predicted"/>
<dbReference type="SUPFAM" id="SSF52540">
    <property type="entry name" value="P-loop containing nucleoside triphosphate hydrolases"/>
    <property type="match status" value="1"/>
</dbReference>
<dbReference type="InterPro" id="IPR027417">
    <property type="entry name" value="P-loop_NTPase"/>
</dbReference>
<dbReference type="Gene3D" id="3.40.50.300">
    <property type="entry name" value="P-loop containing nucleotide triphosphate hydrolases"/>
    <property type="match status" value="2"/>
</dbReference>
<evidence type="ECO:0000256" key="1">
    <source>
        <dbReference type="SAM" id="Coils"/>
    </source>
</evidence>
<sequence length="369" mass="42577">MFFSVGANGSGKTNFFHAIRFVLSDLFQTCAVKIDMHYFTCRTSSSIAFVEIVFDNSDNRIPSMTIGSNRNKENSTRLKIESDNLFQVSFHVSALGYLVPTKGALILCILGWCLVLNLILMSALVGPNVDCHWKVDKEEVRLRRTIGLKKDEYFLDGKHITKTEVMNLLESAGFSRSNPYYVVQQGKIASLTLMKDSERLDLLKEIGGTRVYEERRRESLKIMQETGNKRKQIIQVVQYLDERLKELDEEKEELRKYQQLDKQRKSLEYTIYDKELHDARQKLGEGLSVWLMGRLRTCLVFHLLFAYDALLFCDVDGDQLLSVRWILFCFTVVLSLKIDFHKSELILVGDMVNVELLVKILGCELRKSI</sequence>
<comment type="caution">
    <text evidence="2">The sequence shown here is derived from an EMBL/GenBank/DDBJ whole genome shotgun (WGS) entry which is preliminary data.</text>
</comment>
<name>A0A438HI73_VITVI</name>
<evidence type="ECO:0000313" key="2">
    <source>
        <dbReference type="EMBL" id="RVW84170.1"/>
    </source>
</evidence>
<protein>
    <submittedName>
        <fullName evidence="2">Structural maintenance of chromosomes protein 3</fullName>
    </submittedName>
</protein>